<dbReference type="Gene3D" id="2.60.120.340">
    <property type="entry name" value="Nucleoplasmin core domain"/>
    <property type="match status" value="1"/>
</dbReference>
<dbReference type="OrthoDB" id="2019803at2759"/>
<dbReference type="AlphaFoldDB" id="A0A9P0YQ00"/>
<reference evidence="3" key="1">
    <citation type="submission" date="2022-07" db="EMBL/GenBank/DDBJ databases">
        <authorList>
            <person name="Macas J."/>
            <person name="Novak P."/>
            <person name="Neumann P."/>
        </authorList>
    </citation>
    <scope>NUCLEOTIDE SEQUENCE</scope>
</reference>
<dbReference type="EMBL" id="CAMAPE010000006">
    <property type="protein sequence ID" value="CAH9070911.1"/>
    <property type="molecule type" value="Genomic_DNA"/>
</dbReference>
<dbReference type="Proteomes" id="UP001152484">
    <property type="component" value="Unassembled WGS sequence"/>
</dbReference>
<evidence type="ECO:0000259" key="2">
    <source>
        <dbReference type="Pfam" id="PF17800"/>
    </source>
</evidence>
<gene>
    <name evidence="3" type="ORF">CEURO_LOCUS3826</name>
</gene>
<feature type="region of interest" description="Disordered" evidence="1">
    <location>
        <begin position="92"/>
        <end position="269"/>
    </location>
</feature>
<keyword evidence="4" id="KW-1185">Reference proteome</keyword>
<feature type="compositionally biased region" description="Acidic residues" evidence="1">
    <location>
        <begin position="99"/>
        <end position="113"/>
    </location>
</feature>
<dbReference type="InterPro" id="IPR041232">
    <property type="entry name" value="NPL"/>
</dbReference>
<evidence type="ECO:0000313" key="3">
    <source>
        <dbReference type="EMBL" id="CAH9070911.1"/>
    </source>
</evidence>
<evidence type="ECO:0000313" key="4">
    <source>
        <dbReference type="Proteomes" id="UP001152484"/>
    </source>
</evidence>
<accession>A0A9P0YQ00</accession>
<feature type="compositionally biased region" description="Basic residues" evidence="1">
    <location>
        <begin position="259"/>
        <end position="269"/>
    </location>
</feature>
<feature type="compositionally biased region" description="Acidic residues" evidence="1">
    <location>
        <begin position="161"/>
        <end position="203"/>
    </location>
</feature>
<dbReference type="Pfam" id="PF17800">
    <property type="entry name" value="NPL"/>
    <property type="match status" value="1"/>
</dbReference>
<organism evidence="3 4">
    <name type="scientific">Cuscuta europaea</name>
    <name type="common">European dodder</name>
    <dbReference type="NCBI Taxonomy" id="41803"/>
    <lineage>
        <taxon>Eukaryota</taxon>
        <taxon>Viridiplantae</taxon>
        <taxon>Streptophyta</taxon>
        <taxon>Embryophyta</taxon>
        <taxon>Tracheophyta</taxon>
        <taxon>Spermatophyta</taxon>
        <taxon>Magnoliopsida</taxon>
        <taxon>eudicotyledons</taxon>
        <taxon>Gunneridae</taxon>
        <taxon>Pentapetalae</taxon>
        <taxon>asterids</taxon>
        <taxon>lamiids</taxon>
        <taxon>Solanales</taxon>
        <taxon>Convolvulaceae</taxon>
        <taxon>Cuscuteae</taxon>
        <taxon>Cuscuta</taxon>
        <taxon>Cuscuta subgen. Cuscuta</taxon>
    </lineage>
</organism>
<name>A0A9P0YQ00_CUSEU</name>
<feature type="domain" description="Nucleoplasmin-like" evidence="2">
    <location>
        <begin position="3"/>
        <end position="91"/>
    </location>
</feature>
<comment type="caution">
    <text evidence="3">The sequence shown here is derived from an EMBL/GenBank/DDBJ whole genome shotgun (WGS) entry which is preliminary data.</text>
</comment>
<protein>
    <recommendedName>
        <fullName evidence="2">Nucleoplasmin-like domain-containing protein</fullName>
    </recommendedName>
</protein>
<evidence type="ECO:0000256" key="1">
    <source>
        <dbReference type="SAM" id="MobiDB-lite"/>
    </source>
</evidence>
<feature type="compositionally biased region" description="Low complexity" evidence="1">
    <location>
        <begin position="144"/>
        <end position="156"/>
    </location>
</feature>
<sequence length="269" mass="29543">MAFWGVEVKPGQSLKVDADEVIHISQASLGEVKDDSGAKNVLLRMKVGKENFVIGSLSAGERPQIMCDLYLNKEFELSHDLKSGSVYFLGYSEPPQFGEETDSDDTSESEEDLPINALEKDKPEVKAANGLKQEEKKKAATRQVLSKKPALKPSKPAVEDHDPDEDDDSDDDDFGSEDSDESMEDGDSSDEAESEEDDSDEETPVVPMEQTKKRKPESVVATKAPQKNAKQTPPQKTVAKKVASAKQPKTPNSINSSNKSKKKSFPRKL</sequence>
<proteinExistence type="predicted"/>